<sequence length="268" mass="29403">MTTDESFIHVNGRRLAYLDFGGEGPPLLALHGHFSRGRIFAPLARALSRRYRVIALDQRAHGRSDHGGDLRPEAYVADAAALLRQLGLRQAAVLGHSMGGVIAYRLAARHRDLVGALIVVDIGTVNQEPEVQPVLDVSGWPRRAASRDALAAAIAAQGVPAWFFMDSAVEFDDGWGLLFDYQDMMASQQSLIGDHGEHWCSAAQPALLLRGGDSFMLAADRARTMARERPDVETVVFPGCGHWLYAEEPDRFARAVGDFLDRRYAGTR</sequence>
<protein>
    <submittedName>
        <fullName evidence="2">Alpha/beta hydrolase</fullName>
    </submittedName>
</protein>
<accession>A0A223S7N4</accession>
<evidence type="ECO:0000313" key="3">
    <source>
        <dbReference type="Proteomes" id="UP000215005"/>
    </source>
</evidence>
<keyword evidence="2" id="KW-0378">Hydrolase</keyword>
<dbReference type="Gene3D" id="3.40.50.1820">
    <property type="entry name" value="alpha/beta hydrolase"/>
    <property type="match status" value="1"/>
</dbReference>
<dbReference type="InterPro" id="IPR050228">
    <property type="entry name" value="Carboxylesterase_BioH"/>
</dbReference>
<dbReference type="SUPFAM" id="SSF53474">
    <property type="entry name" value="alpha/beta-Hydrolases"/>
    <property type="match status" value="1"/>
</dbReference>
<dbReference type="InterPro" id="IPR000073">
    <property type="entry name" value="AB_hydrolase_1"/>
</dbReference>
<dbReference type="KEGG" id="ngv:CDO52_16150"/>
<dbReference type="PRINTS" id="PR00111">
    <property type="entry name" value="ABHYDROLASE"/>
</dbReference>
<evidence type="ECO:0000313" key="2">
    <source>
        <dbReference type="EMBL" id="ASU84116.1"/>
    </source>
</evidence>
<proteinExistence type="predicted"/>
<organism evidence="2 3">
    <name type="scientific">Nocardiopsis gilva YIM 90087</name>
    <dbReference type="NCBI Taxonomy" id="1235441"/>
    <lineage>
        <taxon>Bacteria</taxon>
        <taxon>Bacillati</taxon>
        <taxon>Actinomycetota</taxon>
        <taxon>Actinomycetes</taxon>
        <taxon>Streptosporangiales</taxon>
        <taxon>Nocardiopsidaceae</taxon>
        <taxon>Nocardiopsis</taxon>
    </lineage>
</organism>
<keyword evidence="3" id="KW-1185">Reference proteome</keyword>
<name>A0A223S7N4_9ACTN</name>
<dbReference type="Proteomes" id="UP000215005">
    <property type="component" value="Chromosome"/>
</dbReference>
<dbReference type="Pfam" id="PF12697">
    <property type="entry name" value="Abhydrolase_6"/>
    <property type="match status" value="1"/>
</dbReference>
<gene>
    <name evidence="2" type="ORF">CDO52_16150</name>
</gene>
<dbReference type="GO" id="GO:0016787">
    <property type="term" value="F:hydrolase activity"/>
    <property type="evidence" value="ECO:0007669"/>
    <property type="project" value="UniProtKB-KW"/>
</dbReference>
<dbReference type="InterPro" id="IPR029058">
    <property type="entry name" value="AB_hydrolase_fold"/>
</dbReference>
<evidence type="ECO:0000259" key="1">
    <source>
        <dbReference type="Pfam" id="PF12697"/>
    </source>
</evidence>
<dbReference type="AlphaFoldDB" id="A0A223S7N4"/>
<dbReference type="OrthoDB" id="9801162at2"/>
<dbReference type="PANTHER" id="PTHR43194:SF2">
    <property type="entry name" value="PEROXISOMAL MEMBRANE PROTEIN LPX1"/>
    <property type="match status" value="1"/>
</dbReference>
<dbReference type="RefSeq" id="WP_017617740.1">
    <property type="nucleotide sequence ID" value="NZ_ANBG01000092.1"/>
</dbReference>
<dbReference type="EMBL" id="CP022753">
    <property type="protein sequence ID" value="ASU84116.1"/>
    <property type="molecule type" value="Genomic_DNA"/>
</dbReference>
<reference evidence="2 3" key="1">
    <citation type="submission" date="2017-08" db="EMBL/GenBank/DDBJ databases">
        <title>The complete genome sequence of Nocardiopsis gilva YIM 90087.</title>
        <authorList>
            <person name="Yin M."/>
            <person name="Tang S."/>
        </authorList>
    </citation>
    <scope>NUCLEOTIDE SEQUENCE [LARGE SCALE GENOMIC DNA]</scope>
    <source>
        <strain evidence="2 3">YIM 90087</strain>
    </source>
</reference>
<feature type="domain" description="AB hydrolase-1" evidence="1">
    <location>
        <begin position="28"/>
        <end position="255"/>
    </location>
</feature>
<dbReference type="PANTHER" id="PTHR43194">
    <property type="entry name" value="HYDROLASE ALPHA/BETA FOLD FAMILY"/>
    <property type="match status" value="1"/>
</dbReference>